<evidence type="ECO:0000256" key="2">
    <source>
        <dbReference type="ARBA" id="ARBA00004479"/>
    </source>
</evidence>
<evidence type="ECO:0000313" key="23">
    <source>
        <dbReference type="Proteomes" id="UP001474421"/>
    </source>
</evidence>
<accession>A0AAW1B644</accession>
<evidence type="ECO:0000256" key="10">
    <source>
        <dbReference type="ARBA" id="ARBA00022729"/>
    </source>
</evidence>
<dbReference type="Pfam" id="PF20266">
    <property type="entry name" value="Mab-21_C"/>
    <property type="match status" value="1"/>
</dbReference>
<organism evidence="22 23">
    <name type="scientific">Crotalus adamanteus</name>
    <name type="common">Eastern diamondback rattlesnake</name>
    <dbReference type="NCBI Taxonomy" id="8729"/>
    <lineage>
        <taxon>Eukaryota</taxon>
        <taxon>Metazoa</taxon>
        <taxon>Chordata</taxon>
        <taxon>Craniata</taxon>
        <taxon>Vertebrata</taxon>
        <taxon>Euteleostomi</taxon>
        <taxon>Lepidosauria</taxon>
        <taxon>Squamata</taxon>
        <taxon>Bifurcata</taxon>
        <taxon>Unidentata</taxon>
        <taxon>Episquamata</taxon>
        <taxon>Toxicofera</taxon>
        <taxon>Serpentes</taxon>
        <taxon>Colubroidea</taxon>
        <taxon>Viperidae</taxon>
        <taxon>Crotalinae</taxon>
        <taxon>Crotalus</taxon>
    </lineage>
</organism>
<keyword evidence="10" id="KW-0732">Signal</keyword>
<keyword evidence="15" id="KW-0539">Nucleus</keyword>
<reference evidence="22 23" key="1">
    <citation type="journal article" date="2024" name="Proc. Natl. Acad. Sci. U.S.A.">
        <title>The genetic regulatory architecture and epigenomic basis for age-related changes in rattlesnake venom.</title>
        <authorList>
            <person name="Hogan M.P."/>
            <person name="Holding M.L."/>
            <person name="Nystrom G.S."/>
            <person name="Colston T.J."/>
            <person name="Bartlett D.A."/>
            <person name="Mason A.J."/>
            <person name="Ellsworth S.A."/>
            <person name="Rautsaw R.M."/>
            <person name="Lawrence K.C."/>
            <person name="Strickland J.L."/>
            <person name="He B."/>
            <person name="Fraser P."/>
            <person name="Margres M.J."/>
            <person name="Gilbert D.M."/>
            <person name="Gibbs H.L."/>
            <person name="Parkinson C.L."/>
            <person name="Rokyta D.R."/>
        </authorList>
    </citation>
    <scope>NUCLEOTIDE SEQUENCE [LARGE SCALE GENOMIC DNA]</scope>
    <source>
        <strain evidence="22">DRR0105</strain>
    </source>
</reference>
<evidence type="ECO:0000256" key="15">
    <source>
        <dbReference type="ARBA" id="ARBA00023242"/>
    </source>
</evidence>
<keyword evidence="6" id="KW-0808">Transferase</keyword>
<dbReference type="InterPro" id="IPR046903">
    <property type="entry name" value="Mab-21-like_nuc_Trfase"/>
</dbReference>
<dbReference type="InterPro" id="IPR024810">
    <property type="entry name" value="MAB21L/cGLR"/>
</dbReference>
<keyword evidence="8" id="KW-0548">Nucleotidyltransferase</keyword>
<dbReference type="InterPro" id="IPR046906">
    <property type="entry name" value="Mab-21_HhH/H2TH-like"/>
</dbReference>
<evidence type="ECO:0000256" key="1">
    <source>
        <dbReference type="ARBA" id="ARBA00004123"/>
    </source>
</evidence>
<gene>
    <name evidence="22" type="ORF">NXF25_020965</name>
</gene>
<evidence type="ECO:0000256" key="12">
    <source>
        <dbReference type="ARBA" id="ARBA00022842"/>
    </source>
</evidence>
<evidence type="ECO:0000256" key="9">
    <source>
        <dbReference type="ARBA" id="ARBA00022723"/>
    </source>
</evidence>
<feature type="domain" description="Mab-21-like nucleotidyltransferase" evidence="20">
    <location>
        <begin position="235"/>
        <end position="339"/>
    </location>
</feature>
<comment type="subunit">
    <text evidence="18">Monomer. Homodecamer; composed of 2 back to back homopentamers. The protein may exist as monomer in solution and oiligomerizes upon ligand binding.</text>
</comment>
<keyword evidence="12" id="KW-0460">Magnesium</keyword>
<evidence type="ECO:0000256" key="16">
    <source>
        <dbReference type="ARBA" id="ARBA00040978"/>
    </source>
</evidence>
<keyword evidence="11" id="KW-0547">Nucleotide-binding</keyword>
<evidence type="ECO:0000256" key="11">
    <source>
        <dbReference type="ARBA" id="ARBA00022741"/>
    </source>
</evidence>
<dbReference type="GO" id="GO:0016020">
    <property type="term" value="C:membrane"/>
    <property type="evidence" value="ECO:0007669"/>
    <property type="project" value="UniProtKB-SubCell"/>
</dbReference>
<dbReference type="InterPro" id="IPR026250">
    <property type="entry name" value="ITPRIP-like"/>
</dbReference>
<keyword evidence="9" id="KW-0479">Metal-binding</keyword>
<evidence type="ECO:0000256" key="19">
    <source>
        <dbReference type="SAM" id="Coils"/>
    </source>
</evidence>
<dbReference type="GO" id="GO:0000166">
    <property type="term" value="F:nucleotide binding"/>
    <property type="evidence" value="ECO:0007669"/>
    <property type="project" value="UniProtKB-KW"/>
</dbReference>
<keyword evidence="23" id="KW-1185">Reference proteome</keyword>
<name>A0AAW1B644_CROAD</name>
<keyword evidence="13" id="KW-1133">Transmembrane helix</keyword>
<evidence type="ECO:0000256" key="7">
    <source>
        <dbReference type="ARBA" id="ARBA00022692"/>
    </source>
</evidence>
<feature type="coiled-coil region" evidence="19">
    <location>
        <begin position="473"/>
        <end position="503"/>
    </location>
</feature>
<comment type="similarity">
    <text evidence="4">Belongs to the mab-21 family.</text>
</comment>
<dbReference type="SMART" id="SM01265">
    <property type="entry name" value="Mab-21"/>
    <property type="match status" value="1"/>
</dbReference>
<dbReference type="AlphaFoldDB" id="A0AAW1B644"/>
<comment type="subcellular location">
    <subcellularLocation>
        <location evidence="2">Membrane</location>
        <topology evidence="2">Single-pass type I membrane protein</topology>
    </subcellularLocation>
    <subcellularLocation>
        <location evidence="1">Nucleus</location>
    </subcellularLocation>
</comment>
<evidence type="ECO:0000256" key="8">
    <source>
        <dbReference type="ARBA" id="ARBA00022695"/>
    </source>
</evidence>
<comment type="caution">
    <text evidence="22">The sequence shown here is derived from an EMBL/GenBank/DDBJ whole genome shotgun (WGS) entry which is preliminary data.</text>
</comment>
<protein>
    <recommendedName>
        <fullName evidence="16">Putative nucleotidyltransferase MAB21L1</fullName>
    </recommendedName>
    <alternativeName>
        <fullName evidence="17">Protein mab-21-like 1</fullName>
    </alternativeName>
</protein>
<evidence type="ECO:0000313" key="22">
    <source>
        <dbReference type="EMBL" id="KAK9397604.1"/>
    </source>
</evidence>
<evidence type="ECO:0000259" key="20">
    <source>
        <dbReference type="Pfam" id="PF03281"/>
    </source>
</evidence>
<dbReference type="PANTHER" id="PTHR10656:SF38">
    <property type="entry name" value="NUCLEOTIDYLTRANSFERASE MAB21L1-RELATED"/>
    <property type="match status" value="1"/>
</dbReference>
<dbReference type="Proteomes" id="UP001474421">
    <property type="component" value="Unassembled WGS sequence"/>
</dbReference>
<evidence type="ECO:0000256" key="14">
    <source>
        <dbReference type="ARBA" id="ARBA00023136"/>
    </source>
</evidence>
<evidence type="ECO:0000256" key="5">
    <source>
        <dbReference type="ARBA" id="ARBA00022473"/>
    </source>
</evidence>
<dbReference type="GO" id="GO:0005634">
    <property type="term" value="C:nucleus"/>
    <property type="evidence" value="ECO:0007669"/>
    <property type="project" value="UniProtKB-SubCell"/>
</dbReference>
<feature type="domain" description="Mab-21-like HhH/H2TH-like" evidence="21">
    <location>
        <begin position="348"/>
        <end position="438"/>
    </location>
</feature>
<dbReference type="Gene3D" id="1.10.1410.40">
    <property type="match status" value="1"/>
</dbReference>
<keyword evidence="19" id="KW-0175">Coiled coil</keyword>
<evidence type="ECO:0000256" key="4">
    <source>
        <dbReference type="ARBA" id="ARBA00008307"/>
    </source>
</evidence>
<proteinExistence type="inferred from homology"/>
<dbReference type="GO" id="GO:0046872">
    <property type="term" value="F:metal ion binding"/>
    <property type="evidence" value="ECO:0007669"/>
    <property type="project" value="UniProtKB-KW"/>
</dbReference>
<comment type="similarity">
    <text evidence="3">Belongs to the ITPRIP family.</text>
</comment>
<keyword evidence="14" id="KW-0472">Membrane</keyword>
<dbReference type="EMBL" id="JAOTOJ010000008">
    <property type="protein sequence ID" value="KAK9397604.1"/>
    <property type="molecule type" value="Genomic_DNA"/>
</dbReference>
<dbReference type="PANTHER" id="PTHR10656">
    <property type="entry name" value="CELL FATE DETERMINING PROTEIN MAB21-RELATED"/>
    <property type="match status" value="1"/>
</dbReference>
<dbReference type="GO" id="GO:0016779">
    <property type="term" value="F:nucleotidyltransferase activity"/>
    <property type="evidence" value="ECO:0007669"/>
    <property type="project" value="UniProtKB-KW"/>
</dbReference>
<sequence length="517" mass="59830">MSNADLNERDRILQEFHAETVFLSGNKEWLVEKNYFVVKSTVEKIVKWAYESSTGLYPFDPIPVGSYKEGLHLQVENTSNDFDFLIPMRYNSKLALRSRVVPSNSSSRPTHQLPTYIFRHRGICNFPDKGLPVFCQGTKLLVDIEDVAETDVKIYCDKPKSQLGEDEEEDDDPEYYKLEMCQESLGYHNLDPEQILKDFHQYVGIALNPEYTHPRQNDPVFQRRLFPSRVPSIHNSIRGNIKLEPLDLSGPAVRLVFNAGNETVPVKLVPTIRGAIEFSNEWMREDLTHLSDWWDGDLSNEKKSFLQKVQALKEVGPELVPKEGFWRLSFSCAEEMVLKEVDADGGQRRAALRLLKFVNKTRWTPEYGKLLTSYHLKTVLLWCCEIYHGKEDWETLLSSLKTLLGLLKHTLAKKHLPHYFLQPLNLFNKQYKTTNHIHQLLSIEVLTHEVSAMLADATAYLVPGHESAGCSVNQDYEEKAAALREFKEIHQEELRELKRMEDEHMYEEVETTEEKSL</sequence>
<evidence type="ECO:0000256" key="17">
    <source>
        <dbReference type="ARBA" id="ARBA00041733"/>
    </source>
</evidence>
<dbReference type="PRINTS" id="PR02107">
    <property type="entry name" value="INOS145TPRIP"/>
</dbReference>
<keyword evidence="5" id="KW-0217">Developmental protein</keyword>
<evidence type="ECO:0000256" key="13">
    <source>
        <dbReference type="ARBA" id="ARBA00022989"/>
    </source>
</evidence>
<evidence type="ECO:0000256" key="3">
    <source>
        <dbReference type="ARBA" id="ARBA00005554"/>
    </source>
</evidence>
<keyword evidence="7" id="KW-0812">Transmembrane</keyword>
<dbReference type="Pfam" id="PF03281">
    <property type="entry name" value="Mab-21"/>
    <property type="match status" value="1"/>
</dbReference>
<evidence type="ECO:0000256" key="6">
    <source>
        <dbReference type="ARBA" id="ARBA00022679"/>
    </source>
</evidence>
<evidence type="ECO:0000256" key="18">
    <source>
        <dbReference type="ARBA" id="ARBA00046795"/>
    </source>
</evidence>
<evidence type="ECO:0000259" key="21">
    <source>
        <dbReference type="Pfam" id="PF20266"/>
    </source>
</evidence>